<accession>A0A6P6TD48</accession>
<dbReference type="InterPro" id="IPR002213">
    <property type="entry name" value="UDP_glucos_trans"/>
</dbReference>
<evidence type="ECO:0000313" key="2">
    <source>
        <dbReference type="Proteomes" id="UP001652660"/>
    </source>
</evidence>
<sequence>MEANSTENAGNNSARVLMLPMLGHGHTSPFLQLAKKLTERGIHIYLCSTPINLNSISKKITESLKPDSVTYDKAFARFSVSPLYTLPSVWLHNVSAASLSYTFHLTSNSGTEYPFPAIYLRDFELRRLLTAVGRNALDPCEDSPIPLPVNTCRAMEGKYLDHHASSMNLKVVPVGPLIPSSLNSTGESGDDDIELMNWLGQRSEHSPVFASFGTMYFSSKEEIKEIAFGLELSNVNFTWALGSPKGEERRLDEILPEGFLERVKDKGRVVQGWVPQAKIFRPFEYWWPFVPLWVLVENGVAIEVVRDENGRHQREEIAKVIKEVVFGGAGETMRQKIKDSRKKIKSEEKENLDGLLTLIIQLSKKNSSHDINIARA</sequence>
<dbReference type="PANTHER" id="PTHR48044:SF46">
    <property type="entry name" value="GLYCOSYLTRANSFERASE"/>
    <property type="match status" value="1"/>
</dbReference>
<reference evidence="2" key="1">
    <citation type="journal article" date="2025" name="Foods">
        <title>Unveiling the Microbial Signatures of Arabica Coffee Cherries: Insights into Ripeness Specific Diversity, Functional Traits, and Implications for Quality and Safety.</title>
        <authorList>
            <consortium name="RefSeq"/>
            <person name="Tenea G.N."/>
            <person name="Cifuentes V."/>
            <person name="Reyes P."/>
            <person name="Cevallos-Vallejos M."/>
        </authorList>
    </citation>
    <scope>NUCLEOTIDE SEQUENCE [LARGE SCALE GENOMIC DNA]</scope>
</reference>
<dbReference type="CDD" id="cd03784">
    <property type="entry name" value="GT1_Gtf-like"/>
    <property type="match status" value="1"/>
</dbReference>
<reference evidence="3" key="2">
    <citation type="submission" date="2025-08" db="UniProtKB">
        <authorList>
            <consortium name="RefSeq"/>
        </authorList>
    </citation>
    <scope>IDENTIFICATION</scope>
    <source>
        <tissue evidence="3">Leaves</tissue>
    </source>
</reference>
<dbReference type="SUPFAM" id="SSF53756">
    <property type="entry name" value="UDP-Glycosyltransferase/glycogen phosphorylase"/>
    <property type="match status" value="1"/>
</dbReference>
<dbReference type="Proteomes" id="UP001652660">
    <property type="component" value="Chromosome 7c"/>
</dbReference>
<dbReference type="Gene3D" id="3.40.50.2000">
    <property type="entry name" value="Glycogen Phosphorylase B"/>
    <property type="match status" value="3"/>
</dbReference>
<dbReference type="OrthoDB" id="5835829at2759"/>
<evidence type="ECO:0000256" key="1">
    <source>
        <dbReference type="ARBA" id="ARBA00022679"/>
    </source>
</evidence>
<dbReference type="GO" id="GO:1901135">
    <property type="term" value="P:carbohydrate derivative metabolic process"/>
    <property type="evidence" value="ECO:0007669"/>
    <property type="project" value="UniProtKB-ARBA"/>
</dbReference>
<keyword evidence="1" id="KW-0808">Transferase</keyword>
<dbReference type="PANTHER" id="PTHR48044">
    <property type="entry name" value="GLYCOSYLTRANSFERASE"/>
    <property type="match status" value="1"/>
</dbReference>
<evidence type="ECO:0000313" key="3">
    <source>
        <dbReference type="RefSeq" id="XP_027075802.1"/>
    </source>
</evidence>
<dbReference type="AlphaFoldDB" id="A0A6P6TD48"/>
<dbReference type="GeneID" id="113699631"/>
<dbReference type="GO" id="GO:0008194">
    <property type="term" value="F:UDP-glycosyltransferase activity"/>
    <property type="evidence" value="ECO:0007669"/>
    <property type="project" value="InterPro"/>
</dbReference>
<protein>
    <submittedName>
        <fullName evidence="3">Beta-D-glucosyl crocetin beta-1,6-glucosyltransferase-like</fullName>
    </submittedName>
</protein>
<dbReference type="RefSeq" id="XP_027075802.1">
    <property type="nucleotide sequence ID" value="XM_027220001.1"/>
</dbReference>
<organism evidence="2 3">
    <name type="scientific">Coffea arabica</name>
    <name type="common">Arabian coffee</name>
    <dbReference type="NCBI Taxonomy" id="13443"/>
    <lineage>
        <taxon>Eukaryota</taxon>
        <taxon>Viridiplantae</taxon>
        <taxon>Streptophyta</taxon>
        <taxon>Embryophyta</taxon>
        <taxon>Tracheophyta</taxon>
        <taxon>Spermatophyta</taxon>
        <taxon>Magnoliopsida</taxon>
        <taxon>eudicotyledons</taxon>
        <taxon>Gunneridae</taxon>
        <taxon>Pentapetalae</taxon>
        <taxon>asterids</taxon>
        <taxon>lamiids</taxon>
        <taxon>Gentianales</taxon>
        <taxon>Rubiaceae</taxon>
        <taxon>Ixoroideae</taxon>
        <taxon>Gardenieae complex</taxon>
        <taxon>Bertiereae - Coffeeae clade</taxon>
        <taxon>Coffeeae</taxon>
        <taxon>Coffea</taxon>
    </lineage>
</organism>
<gene>
    <name evidence="3" type="primary">LOC113699631</name>
</gene>
<name>A0A6P6TD48_COFAR</name>
<keyword evidence="2" id="KW-1185">Reference proteome</keyword>
<proteinExistence type="predicted"/>